<accession>A0A6A7CAP5</accession>
<dbReference type="GO" id="GO:0005634">
    <property type="term" value="C:nucleus"/>
    <property type="evidence" value="ECO:0007669"/>
    <property type="project" value="TreeGrafter"/>
</dbReference>
<name>A0A6A7CAP5_9PEZI</name>
<dbReference type="GO" id="GO:0030968">
    <property type="term" value="P:endoplasmic reticulum unfolded protein response"/>
    <property type="evidence" value="ECO:0007669"/>
    <property type="project" value="TreeGrafter"/>
</dbReference>
<dbReference type="Proteomes" id="UP000799421">
    <property type="component" value="Unassembled WGS sequence"/>
</dbReference>
<dbReference type="PANTHER" id="PTHR38406">
    <property type="entry name" value="TRANSCRIPTIONAL REPRESSOR OPI1"/>
    <property type="match status" value="1"/>
</dbReference>
<dbReference type="GO" id="GO:0003714">
    <property type="term" value="F:transcription corepressor activity"/>
    <property type="evidence" value="ECO:0007669"/>
    <property type="project" value="InterPro"/>
</dbReference>
<feature type="compositionally biased region" description="Basic and acidic residues" evidence="1">
    <location>
        <begin position="193"/>
        <end position="203"/>
    </location>
</feature>
<feature type="region of interest" description="Disordered" evidence="1">
    <location>
        <begin position="29"/>
        <end position="50"/>
    </location>
</feature>
<organism evidence="2 3">
    <name type="scientific">Piedraia hortae CBS 480.64</name>
    <dbReference type="NCBI Taxonomy" id="1314780"/>
    <lineage>
        <taxon>Eukaryota</taxon>
        <taxon>Fungi</taxon>
        <taxon>Dikarya</taxon>
        <taxon>Ascomycota</taxon>
        <taxon>Pezizomycotina</taxon>
        <taxon>Dothideomycetes</taxon>
        <taxon>Dothideomycetidae</taxon>
        <taxon>Capnodiales</taxon>
        <taxon>Piedraiaceae</taxon>
        <taxon>Piedraia</taxon>
    </lineage>
</organism>
<protein>
    <submittedName>
        <fullName evidence="2">Transcription factor Opi1</fullName>
    </submittedName>
</protein>
<dbReference type="PANTHER" id="PTHR38406:SF1">
    <property type="entry name" value="TRANSCRIPTIONAL REPRESSOR OPI1"/>
    <property type="match status" value="1"/>
</dbReference>
<keyword evidence="3" id="KW-1185">Reference proteome</keyword>
<dbReference type="GO" id="GO:0008654">
    <property type="term" value="P:phospholipid biosynthetic process"/>
    <property type="evidence" value="ECO:0007669"/>
    <property type="project" value="TreeGrafter"/>
</dbReference>
<proteinExistence type="predicted"/>
<dbReference type="Pfam" id="PF08618">
    <property type="entry name" value="Opi1"/>
    <property type="match status" value="1"/>
</dbReference>
<dbReference type="GO" id="GO:0006357">
    <property type="term" value="P:regulation of transcription by RNA polymerase II"/>
    <property type="evidence" value="ECO:0007669"/>
    <property type="project" value="TreeGrafter"/>
</dbReference>
<dbReference type="GO" id="GO:0005783">
    <property type="term" value="C:endoplasmic reticulum"/>
    <property type="evidence" value="ECO:0007669"/>
    <property type="project" value="TreeGrafter"/>
</dbReference>
<evidence type="ECO:0000313" key="2">
    <source>
        <dbReference type="EMBL" id="KAF2864594.1"/>
    </source>
</evidence>
<feature type="region of interest" description="Disordered" evidence="1">
    <location>
        <begin position="184"/>
        <end position="203"/>
    </location>
</feature>
<dbReference type="AlphaFoldDB" id="A0A6A7CAP5"/>
<gene>
    <name evidence="2" type="ORF">K470DRAFT_254225</name>
</gene>
<dbReference type="OrthoDB" id="2441642at2759"/>
<dbReference type="EMBL" id="MU005957">
    <property type="protein sequence ID" value="KAF2864594.1"/>
    <property type="molecule type" value="Genomic_DNA"/>
</dbReference>
<evidence type="ECO:0000256" key="1">
    <source>
        <dbReference type="SAM" id="MobiDB-lite"/>
    </source>
</evidence>
<dbReference type="InterPro" id="IPR013927">
    <property type="entry name" value="TF_Opi1_Ccg-8"/>
</dbReference>
<evidence type="ECO:0000313" key="3">
    <source>
        <dbReference type="Proteomes" id="UP000799421"/>
    </source>
</evidence>
<sequence>MMESQRPIQLPALKTLLKSDLQDDARHLPRLESLAWSSPTSRTSPDDDDVRSVAEALVGLGSSVSPKSDSQPEQPLLQLLTQAHPRVGGTINGSMSAYTGAKAYTPPFVQASISLAERNIGSPVVNAVGSVSRMTGAESVARWYLTPKARPGDEAQGGRSKRRKIDEDEEVDWTYIRRGSLPSYGELTSRPPSYHEKASPERRPLAKTWSRNLMVSASGLGVALHECSRHSLTYCLQILSRSAVHISTVSDALKLVLEQYDEARSQHQNDPEPDEASRRLAETIQKHCDDIWQTLKDMVPSVSNSAGGALPSNAREFVRSQLMSLPQRWHRAADGQPGESNSGHAARRMLAFAQECLDMIGQVSQICRATLESAETWVNTAGRRPLPPPAKE</sequence>
<reference evidence="2" key="1">
    <citation type="journal article" date="2020" name="Stud. Mycol.">
        <title>101 Dothideomycetes genomes: a test case for predicting lifestyles and emergence of pathogens.</title>
        <authorList>
            <person name="Haridas S."/>
            <person name="Albert R."/>
            <person name="Binder M."/>
            <person name="Bloem J."/>
            <person name="Labutti K."/>
            <person name="Salamov A."/>
            <person name="Andreopoulos B."/>
            <person name="Baker S."/>
            <person name="Barry K."/>
            <person name="Bills G."/>
            <person name="Bluhm B."/>
            <person name="Cannon C."/>
            <person name="Castanera R."/>
            <person name="Culley D."/>
            <person name="Daum C."/>
            <person name="Ezra D."/>
            <person name="Gonzalez J."/>
            <person name="Henrissat B."/>
            <person name="Kuo A."/>
            <person name="Liang C."/>
            <person name="Lipzen A."/>
            <person name="Lutzoni F."/>
            <person name="Magnuson J."/>
            <person name="Mondo S."/>
            <person name="Nolan M."/>
            <person name="Ohm R."/>
            <person name="Pangilinan J."/>
            <person name="Park H.-J."/>
            <person name="Ramirez L."/>
            <person name="Alfaro M."/>
            <person name="Sun H."/>
            <person name="Tritt A."/>
            <person name="Yoshinaga Y."/>
            <person name="Zwiers L.-H."/>
            <person name="Turgeon B."/>
            <person name="Goodwin S."/>
            <person name="Spatafora J."/>
            <person name="Crous P."/>
            <person name="Grigoriev I."/>
        </authorList>
    </citation>
    <scope>NUCLEOTIDE SEQUENCE</scope>
    <source>
        <strain evidence="2">CBS 480.64</strain>
    </source>
</reference>